<accession>A0A7R9H398</accession>
<feature type="region of interest" description="Disordered" evidence="1">
    <location>
        <begin position="58"/>
        <end position="85"/>
    </location>
</feature>
<protein>
    <submittedName>
        <fullName evidence="2">Uncharacterized protein</fullName>
    </submittedName>
</protein>
<gene>
    <name evidence="2" type="ORF">TCEB3V08_LOCUS9107</name>
</gene>
<name>A0A7R9H398_TIMCR</name>
<reference evidence="2" key="1">
    <citation type="submission" date="2020-11" db="EMBL/GenBank/DDBJ databases">
        <authorList>
            <person name="Tran Van P."/>
        </authorList>
    </citation>
    <scope>NUCLEOTIDE SEQUENCE</scope>
</reference>
<evidence type="ECO:0000313" key="2">
    <source>
        <dbReference type="EMBL" id="CAD7407614.1"/>
    </source>
</evidence>
<dbReference type="AlphaFoldDB" id="A0A7R9H398"/>
<dbReference type="EMBL" id="OC320245">
    <property type="protein sequence ID" value="CAD7407614.1"/>
    <property type="molecule type" value="Genomic_DNA"/>
</dbReference>
<organism evidence="2">
    <name type="scientific">Timema cristinae</name>
    <name type="common">Walking stick</name>
    <dbReference type="NCBI Taxonomy" id="61476"/>
    <lineage>
        <taxon>Eukaryota</taxon>
        <taxon>Metazoa</taxon>
        <taxon>Ecdysozoa</taxon>
        <taxon>Arthropoda</taxon>
        <taxon>Hexapoda</taxon>
        <taxon>Insecta</taxon>
        <taxon>Pterygota</taxon>
        <taxon>Neoptera</taxon>
        <taxon>Polyneoptera</taxon>
        <taxon>Phasmatodea</taxon>
        <taxon>Timematodea</taxon>
        <taxon>Timematoidea</taxon>
        <taxon>Timematidae</taxon>
        <taxon>Timema</taxon>
    </lineage>
</organism>
<evidence type="ECO:0000256" key="1">
    <source>
        <dbReference type="SAM" id="MobiDB-lite"/>
    </source>
</evidence>
<feature type="compositionally biased region" description="Basic residues" evidence="1">
    <location>
        <begin position="62"/>
        <end position="78"/>
    </location>
</feature>
<proteinExistence type="predicted"/>
<sequence length="313" mass="35140">MKKIQDTMLADTLQEEDRGCKIENKLNPAHWDVNNNNQYYVLSSALIINQRIELPSELGYRRDKHPHPGQSNPKRRMIPRSVSNDKRPPWIGDEVLPMKIRIYAREVIKALLVRHFHWMLHVGEYPGVEPRPAPSPRAVLLTHGKHVVQVDIVPGQFLPEITDHVGSDVGPAAHDETGQIPRAAGLLGAVKEQRPRLRLPIQHGGPASRHSSTALTIPSVILTRVLRVHPMRWFVAIRYPPRNITDQFLTLRVIGEDVREIHGYFRSVSGHGEHLPHTPYLGVTSVTTHPGSVEDGYSQYLGATSVTTHPGPV</sequence>